<comment type="pathway">
    <text evidence="3">Sphingolipid metabolism.</text>
</comment>
<evidence type="ECO:0000313" key="12">
    <source>
        <dbReference type="EMBL" id="KAK6538110.1"/>
    </source>
</evidence>
<feature type="domain" description="Aminotransferase class I/classII large" evidence="11">
    <location>
        <begin position="145"/>
        <end position="475"/>
    </location>
</feature>
<evidence type="ECO:0000256" key="5">
    <source>
        <dbReference type="ARBA" id="ARBA00013220"/>
    </source>
</evidence>
<proteinExistence type="inferred from homology"/>
<dbReference type="AlphaFoldDB" id="A0AAV9X8U2"/>
<evidence type="ECO:0000256" key="6">
    <source>
        <dbReference type="ARBA" id="ARBA00022679"/>
    </source>
</evidence>
<dbReference type="InterPro" id="IPR050087">
    <property type="entry name" value="AON_synthase_class-II"/>
</dbReference>
<dbReference type="Proteomes" id="UP001365542">
    <property type="component" value="Unassembled WGS sequence"/>
</dbReference>
<dbReference type="InterPro" id="IPR015421">
    <property type="entry name" value="PyrdxlP-dep_Trfase_major"/>
</dbReference>
<dbReference type="GO" id="GO:0030170">
    <property type="term" value="F:pyridoxal phosphate binding"/>
    <property type="evidence" value="ECO:0007669"/>
    <property type="project" value="InterPro"/>
</dbReference>
<dbReference type="EC" id="2.3.1.50" evidence="5"/>
<evidence type="ECO:0000256" key="8">
    <source>
        <dbReference type="ARBA" id="ARBA00022919"/>
    </source>
</evidence>
<name>A0AAV9X8U2_9PEZI</name>
<keyword evidence="10" id="KW-0012">Acyltransferase</keyword>
<keyword evidence="6" id="KW-0808">Transferase</keyword>
<keyword evidence="8" id="KW-0746">Sphingolipid metabolism</keyword>
<dbReference type="SUPFAM" id="SSF53383">
    <property type="entry name" value="PLP-dependent transferases"/>
    <property type="match status" value="1"/>
</dbReference>
<protein>
    <recommendedName>
        <fullName evidence="5">serine C-palmitoyltransferase</fullName>
        <ecNumber evidence="5">2.3.1.50</ecNumber>
    </recommendedName>
</protein>
<dbReference type="Pfam" id="PF00155">
    <property type="entry name" value="Aminotran_1_2"/>
    <property type="match status" value="1"/>
</dbReference>
<dbReference type="Gene3D" id="3.90.1150.10">
    <property type="entry name" value="Aspartate Aminotransferase, domain 1"/>
    <property type="match status" value="1"/>
</dbReference>
<comment type="pathway">
    <text evidence="2">Lipid metabolism; sphingolipid metabolism.</text>
</comment>
<dbReference type="InterPro" id="IPR015422">
    <property type="entry name" value="PyrdxlP-dep_Trfase_small"/>
</dbReference>
<organism evidence="12 13">
    <name type="scientific">Orbilia ellipsospora</name>
    <dbReference type="NCBI Taxonomy" id="2528407"/>
    <lineage>
        <taxon>Eukaryota</taxon>
        <taxon>Fungi</taxon>
        <taxon>Dikarya</taxon>
        <taxon>Ascomycota</taxon>
        <taxon>Pezizomycotina</taxon>
        <taxon>Orbiliomycetes</taxon>
        <taxon>Orbiliales</taxon>
        <taxon>Orbiliaceae</taxon>
        <taxon>Orbilia</taxon>
    </lineage>
</organism>
<keyword evidence="13" id="KW-1185">Reference proteome</keyword>
<dbReference type="PANTHER" id="PTHR13693:SF2">
    <property type="entry name" value="SERINE PALMITOYLTRANSFERASE 1"/>
    <property type="match status" value="1"/>
</dbReference>
<comment type="caution">
    <text evidence="12">The sequence shown here is derived from an EMBL/GenBank/DDBJ whole genome shotgun (WGS) entry which is preliminary data.</text>
</comment>
<evidence type="ECO:0000256" key="9">
    <source>
        <dbReference type="ARBA" id="ARBA00023098"/>
    </source>
</evidence>
<evidence type="ECO:0000256" key="4">
    <source>
        <dbReference type="ARBA" id="ARBA00008392"/>
    </source>
</evidence>
<dbReference type="GO" id="GO:0046513">
    <property type="term" value="P:ceramide biosynthetic process"/>
    <property type="evidence" value="ECO:0007669"/>
    <property type="project" value="TreeGrafter"/>
</dbReference>
<evidence type="ECO:0000256" key="7">
    <source>
        <dbReference type="ARBA" id="ARBA00022898"/>
    </source>
</evidence>
<keyword evidence="7" id="KW-0663">Pyridoxal phosphate</keyword>
<evidence type="ECO:0000259" key="11">
    <source>
        <dbReference type="Pfam" id="PF00155"/>
    </source>
</evidence>
<comment type="cofactor">
    <cofactor evidence="1">
        <name>pyridoxal 5'-phosphate</name>
        <dbReference type="ChEBI" id="CHEBI:597326"/>
    </cofactor>
</comment>
<accession>A0AAV9X8U2</accession>
<dbReference type="GO" id="GO:0005783">
    <property type="term" value="C:endoplasmic reticulum"/>
    <property type="evidence" value="ECO:0007669"/>
    <property type="project" value="TreeGrafter"/>
</dbReference>
<dbReference type="Gene3D" id="3.40.640.10">
    <property type="entry name" value="Type I PLP-dependent aspartate aminotransferase-like (Major domain)"/>
    <property type="match status" value="1"/>
</dbReference>
<dbReference type="GO" id="GO:0046512">
    <property type="term" value="P:sphingosine biosynthetic process"/>
    <property type="evidence" value="ECO:0007669"/>
    <property type="project" value="TreeGrafter"/>
</dbReference>
<evidence type="ECO:0000256" key="3">
    <source>
        <dbReference type="ARBA" id="ARBA00004991"/>
    </source>
</evidence>
<gene>
    <name evidence="12" type="primary">LCB1</name>
    <name evidence="12" type="ORF">TWF694_010993</name>
</gene>
<keyword evidence="9" id="KW-0443">Lipid metabolism</keyword>
<dbReference type="InterPro" id="IPR015424">
    <property type="entry name" value="PyrdxlP-dep_Trfase"/>
</dbReference>
<evidence type="ECO:0000256" key="10">
    <source>
        <dbReference type="ARBA" id="ARBA00023315"/>
    </source>
</evidence>
<dbReference type="PANTHER" id="PTHR13693">
    <property type="entry name" value="CLASS II AMINOTRANSFERASE/8-AMINO-7-OXONONANOATE SYNTHASE"/>
    <property type="match status" value="1"/>
</dbReference>
<dbReference type="GO" id="GO:0016020">
    <property type="term" value="C:membrane"/>
    <property type="evidence" value="ECO:0007669"/>
    <property type="project" value="GOC"/>
</dbReference>
<comment type="similarity">
    <text evidence="4">Belongs to the class-II pyridoxal-phosphate-dependent aminotransferase family.</text>
</comment>
<evidence type="ECO:0000256" key="2">
    <source>
        <dbReference type="ARBA" id="ARBA00004760"/>
    </source>
</evidence>
<sequence>MTVNMTTSSSSASSTAQFFNMDYEDIVALLFTMRDMAITQFHRIPGSAILTRYIKMSYQHDPARSVIELCLVIFAIRYMLSPKYSTQKKNFVKLRADEVDELIEDWTPEPLVAPLTEFEQEQIEKTPVIAGPTGPKVKLTNGRTVTNLASTNFYNLASQPALTESAISTLRTYGVGPCGPPGFYGTQDVHMDCERDISEFIGSQACIIYAQAFSTISAVIPAFAKRGDIIVADEKSSFAIQKALQLSRSTLRWYKHNDMEDLEKVLKKVEREFRGRELTRRFIVTEAIFEDGGDVADLATIVKLKWQYKYRLILDETNSFGVVGATGRGLTEYYNLPATEVDMICGTLSTTFVGGGGFCCGSNEIVHHQRISGLAYVFSAALPAMLATTVSEVIKMLRENPENFTDPLRENIKTFHAALAKTDALTVTSSVINPAISIVLNGKREMSTDEQDRMAQDVVDECLANGVLVTRVKRIALPAGMAKGPKWFGWNPAMAIKVYVSTGFSKKECEKAGGVIRSAATKVVGRKR</sequence>
<dbReference type="GO" id="GO:0004758">
    <property type="term" value="F:serine C-palmitoyltransferase activity"/>
    <property type="evidence" value="ECO:0007669"/>
    <property type="project" value="TreeGrafter"/>
</dbReference>
<evidence type="ECO:0000313" key="13">
    <source>
        <dbReference type="Proteomes" id="UP001365542"/>
    </source>
</evidence>
<reference evidence="12 13" key="1">
    <citation type="submission" date="2019-10" db="EMBL/GenBank/DDBJ databases">
        <authorList>
            <person name="Palmer J.M."/>
        </authorList>
    </citation>
    <scope>NUCLEOTIDE SEQUENCE [LARGE SCALE GENOMIC DNA]</scope>
    <source>
        <strain evidence="12 13">TWF694</strain>
    </source>
</reference>
<dbReference type="EMBL" id="JAVHJO010000008">
    <property type="protein sequence ID" value="KAK6538110.1"/>
    <property type="molecule type" value="Genomic_DNA"/>
</dbReference>
<dbReference type="InterPro" id="IPR004839">
    <property type="entry name" value="Aminotransferase_I/II_large"/>
</dbReference>
<evidence type="ECO:0000256" key="1">
    <source>
        <dbReference type="ARBA" id="ARBA00001933"/>
    </source>
</evidence>